<feature type="region of interest" description="Disordered" evidence="1">
    <location>
        <begin position="29"/>
        <end position="110"/>
    </location>
</feature>
<evidence type="ECO:0000256" key="1">
    <source>
        <dbReference type="SAM" id="MobiDB-lite"/>
    </source>
</evidence>
<organism evidence="2 3">
    <name type="scientific">Mya arenaria</name>
    <name type="common">Soft-shell clam</name>
    <dbReference type="NCBI Taxonomy" id="6604"/>
    <lineage>
        <taxon>Eukaryota</taxon>
        <taxon>Metazoa</taxon>
        <taxon>Spiralia</taxon>
        <taxon>Lophotrochozoa</taxon>
        <taxon>Mollusca</taxon>
        <taxon>Bivalvia</taxon>
        <taxon>Autobranchia</taxon>
        <taxon>Heteroconchia</taxon>
        <taxon>Euheterodonta</taxon>
        <taxon>Imparidentia</taxon>
        <taxon>Neoheterodontei</taxon>
        <taxon>Myida</taxon>
        <taxon>Myoidea</taxon>
        <taxon>Myidae</taxon>
        <taxon>Mya</taxon>
    </lineage>
</organism>
<feature type="compositionally biased region" description="Basic residues" evidence="1">
    <location>
        <begin position="81"/>
        <end position="90"/>
    </location>
</feature>
<gene>
    <name evidence="2" type="ORF">MAR_005611</name>
</gene>
<dbReference type="PANTHER" id="PTHR46601">
    <property type="entry name" value="ULP_PROTEASE DOMAIN-CONTAINING PROTEIN"/>
    <property type="match status" value="1"/>
</dbReference>
<feature type="compositionally biased region" description="Basic and acidic residues" evidence="1">
    <location>
        <begin position="56"/>
        <end position="80"/>
    </location>
</feature>
<dbReference type="EMBL" id="CP111020">
    <property type="protein sequence ID" value="WAR15506.1"/>
    <property type="molecule type" value="Genomic_DNA"/>
</dbReference>
<reference evidence="2" key="1">
    <citation type="submission" date="2022-11" db="EMBL/GenBank/DDBJ databases">
        <title>Centuries of genome instability and evolution in soft-shell clam transmissible cancer (bioRxiv).</title>
        <authorList>
            <person name="Hart S.F.M."/>
            <person name="Yonemitsu M.A."/>
            <person name="Giersch R.M."/>
            <person name="Beal B.F."/>
            <person name="Arriagada G."/>
            <person name="Davis B.W."/>
            <person name="Ostrander E.A."/>
            <person name="Goff S.P."/>
            <person name="Metzger M.J."/>
        </authorList>
    </citation>
    <scope>NUCLEOTIDE SEQUENCE</scope>
    <source>
        <strain evidence="2">MELC-2E11</strain>
        <tissue evidence="2">Siphon/mantle</tissue>
    </source>
</reference>
<dbReference type="Proteomes" id="UP001164746">
    <property type="component" value="Chromosome 9"/>
</dbReference>
<name>A0ABY7F890_MYAAR</name>
<keyword evidence="3" id="KW-1185">Reference proteome</keyword>
<dbReference type="PANTHER" id="PTHR46601:SF1">
    <property type="entry name" value="ADF-H DOMAIN-CONTAINING PROTEIN"/>
    <property type="match status" value="1"/>
</dbReference>
<feature type="compositionally biased region" description="Basic and acidic residues" evidence="1">
    <location>
        <begin position="91"/>
        <end position="110"/>
    </location>
</feature>
<accession>A0ABY7F890</accession>
<evidence type="ECO:0000313" key="3">
    <source>
        <dbReference type="Proteomes" id="UP001164746"/>
    </source>
</evidence>
<sequence>MHGKLIQLRPPECHMQNRIVSRKDLTMALSNSERQRPFRAQRNVDPDKRKKYLQKGQDRYQRDCNSEKIKPIKELSEREKRTIRKKWKSQKRTDRSREKETKRTAKEETTTRGIKIIQTKAKDATRNKYHLKTETISGKVHAFYIRNDNSRLKDKTKTLKTIRKQKIVLLFDIKTLHKNFSSEAKTKINSDLSLLFFLDIVIETHVCVGCNTTKLMAVPLKRVSSIKSADLNTCLGKIICSTNEKDCMYGECKACKERSMDVNKDVLGDDVQWFEWNTKREVRTIKKGKDGTEKAIHITEKEMKNGNVNESVEYFAEKKNEIVEDECLLHVDFSENYVCGYTADVQSIHFGASKRQINFHTGVAIVKDQPQYTDLLVHGREAVWAYLKHILTEIKTKFPKIVKLEILIKGKEFGFDDIKWSFFEAGHGKGVPDAIGGAVKRRADNVLKYGGDIISAAIVFTTLSEDFNVKMYLVKEEWIEEKRTLLINIVLKPVSGTLNFHQVICDFKEGQITYKHLSCLCKIDSEHIGHEYVKAIIIDDACKKKCA</sequence>
<proteinExistence type="predicted"/>
<protein>
    <submittedName>
        <fullName evidence="2">Uncharacterized protein</fullName>
    </submittedName>
</protein>
<evidence type="ECO:0000313" key="2">
    <source>
        <dbReference type="EMBL" id="WAR15506.1"/>
    </source>
</evidence>